<dbReference type="WBParaSite" id="jg23276">
    <property type="protein sequence ID" value="jg23276"/>
    <property type="gene ID" value="jg23276"/>
</dbReference>
<name>A0A915DUD4_9BILA</name>
<dbReference type="Proteomes" id="UP000887574">
    <property type="component" value="Unplaced"/>
</dbReference>
<proteinExistence type="inferred from homology"/>
<keyword evidence="1" id="KW-0472">Membrane</keyword>
<feature type="compositionally biased region" description="Low complexity" evidence="2">
    <location>
        <begin position="151"/>
        <end position="161"/>
    </location>
</feature>
<organism evidence="3 4">
    <name type="scientific">Ditylenchus dipsaci</name>
    <dbReference type="NCBI Taxonomy" id="166011"/>
    <lineage>
        <taxon>Eukaryota</taxon>
        <taxon>Metazoa</taxon>
        <taxon>Ecdysozoa</taxon>
        <taxon>Nematoda</taxon>
        <taxon>Chromadorea</taxon>
        <taxon>Rhabditida</taxon>
        <taxon>Tylenchina</taxon>
        <taxon>Tylenchomorpha</taxon>
        <taxon>Sphaerularioidea</taxon>
        <taxon>Anguinidae</taxon>
        <taxon>Anguininae</taxon>
        <taxon>Ditylenchus</taxon>
    </lineage>
</organism>
<comment type="subcellular location">
    <subcellularLocation>
        <location evidence="1">Membrane</location>
        <topology evidence="1">Multi-pass membrane protein</topology>
    </subcellularLocation>
</comment>
<reference evidence="4" key="1">
    <citation type="submission" date="2022-11" db="UniProtKB">
        <authorList>
            <consortium name="WormBaseParasite"/>
        </authorList>
    </citation>
    <scope>IDENTIFICATION</scope>
</reference>
<accession>A0A915DUD4</accession>
<comment type="similarity">
    <text evidence="1">Belongs to the pecanex family.</text>
</comment>
<evidence type="ECO:0000313" key="3">
    <source>
        <dbReference type="Proteomes" id="UP000887574"/>
    </source>
</evidence>
<feature type="transmembrane region" description="Helical" evidence="1">
    <location>
        <begin position="274"/>
        <end position="292"/>
    </location>
</feature>
<dbReference type="PANTHER" id="PTHR12372">
    <property type="entry name" value="PECANEX"/>
    <property type="match status" value="1"/>
</dbReference>
<feature type="region of interest" description="Disordered" evidence="2">
    <location>
        <begin position="137"/>
        <end position="162"/>
    </location>
</feature>
<keyword evidence="1" id="KW-0812">Transmembrane</keyword>
<keyword evidence="1" id="KW-1133">Transmembrane helix</keyword>
<dbReference type="InterPro" id="IPR039797">
    <property type="entry name" value="Pecanex"/>
</dbReference>
<evidence type="ECO:0000256" key="2">
    <source>
        <dbReference type="SAM" id="MobiDB-lite"/>
    </source>
</evidence>
<evidence type="ECO:0000313" key="4">
    <source>
        <dbReference type="WBParaSite" id="jg23276"/>
    </source>
</evidence>
<dbReference type="PANTHER" id="PTHR12372:SF7">
    <property type="entry name" value="PROTEIN PECANEX"/>
    <property type="match status" value="1"/>
</dbReference>
<protein>
    <recommendedName>
        <fullName evidence="1">Pecanex-like protein</fullName>
    </recommendedName>
</protein>
<dbReference type="GO" id="GO:0016020">
    <property type="term" value="C:membrane"/>
    <property type="evidence" value="ECO:0007669"/>
    <property type="project" value="UniProtKB-SubCell"/>
</dbReference>
<evidence type="ECO:0000256" key="1">
    <source>
        <dbReference type="RuleBase" id="RU367089"/>
    </source>
</evidence>
<keyword evidence="3" id="KW-1185">Reference proteome</keyword>
<comment type="caution">
    <text evidence="1">Lacks conserved residue(s) required for the propagation of feature annotation.</text>
</comment>
<feature type="transmembrane region" description="Helical" evidence="1">
    <location>
        <begin position="247"/>
        <end position="267"/>
    </location>
</feature>
<dbReference type="AlphaFoldDB" id="A0A915DUD4"/>
<sequence length="307" mass="33949">MAIMEQIDMHLFGATASFSLLSALLSLLKSISAWIYSNHCLFRFRLTDYFHCFLLLRWSSNPLGFQLLFEHFFPSKSGGVTQRSSAISERRQSICSASSTNTKHFNSFCCTKFTNKSGLSDVETAIAYGAQLPAHSPALPQKGKVPAKKNSLTSSSLSSSLAKPHISPTVETVDGDVEDRQTTTVGDMSDLFCLDEEKSAHFSANEAGCSSGGAHFAKSNARPSLYTDPLPEILKKTLLIRLHHDTFYFFINTLIIFGVHSTSLFLSAQPYFEMVICLLCIFSEFQITTFILNCAPTLRGNCSPDQF</sequence>